<proteinExistence type="predicted"/>
<evidence type="ECO:0000256" key="1">
    <source>
        <dbReference type="SAM" id="Phobius"/>
    </source>
</evidence>
<gene>
    <name evidence="2" type="ORF">EKO24_017825</name>
</gene>
<dbReference type="Proteomes" id="UP000733744">
    <property type="component" value="Unassembled WGS sequence"/>
</dbReference>
<sequence length="70" mass="7798">MYSTSNATHFLSSKQQRAFKTTDFQRDILIGLMFFIGIPGFLSGEFIVSTIMFATAALFSNIVLSRKLLG</sequence>
<comment type="caution">
    <text evidence="2">The sequence shown here is derived from an EMBL/GenBank/DDBJ whole genome shotgun (WGS) entry which is preliminary data.</text>
</comment>
<keyword evidence="1" id="KW-0472">Membrane</keyword>
<keyword evidence="3" id="KW-1185">Reference proteome</keyword>
<reference evidence="2 3" key="1">
    <citation type="journal article" date="2019" name="Antonie Van Leeuwenhoek">
        <title>Description of 'Ca. Methylobacter oryzae' KRF1, a novel species from the environmentally important Methylobacter clade 2.</title>
        <authorList>
            <person name="Khatri K."/>
            <person name="Mohite J.A."/>
            <person name="Pandit P.S."/>
            <person name="Bahulikar R."/>
            <person name="Rahalkar M.C."/>
        </authorList>
    </citation>
    <scope>NUCLEOTIDE SEQUENCE [LARGE SCALE GENOMIC DNA]</scope>
    <source>
        <strain evidence="2 3">KRF1</strain>
    </source>
</reference>
<organism evidence="2 3">
    <name type="scientific">Candidatus Methylobacter oryzae</name>
    <dbReference type="NCBI Taxonomy" id="2497749"/>
    <lineage>
        <taxon>Bacteria</taxon>
        <taxon>Pseudomonadati</taxon>
        <taxon>Pseudomonadota</taxon>
        <taxon>Gammaproteobacteria</taxon>
        <taxon>Methylococcales</taxon>
        <taxon>Methylococcaceae</taxon>
        <taxon>Methylobacter</taxon>
    </lineage>
</organism>
<evidence type="ECO:0000313" key="3">
    <source>
        <dbReference type="Proteomes" id="UP000733744"/>
    </source>
</evidence>
<keyword evidence="1" id="KW-1133">Transmembrane helix</keyword>
<keyword evidence="1" id="KW-0812">Transmembrane</keyword>
<evidence type="ECO:0000313" key="2">
    <source>
        <dbReference type="EMBL" id="TRW90818.1"/>
    </source>
</evidence>
<name>A0ABY3C6A2_9GAMM</name>
<protein>
    <submittedName>
        <fullName evidence="2">Uncharacterized protein</fullName>
    </submittedName>
</protein>
<feature type="transmembrane region" description="Helical" evidence="1">
    <location>
        <begin position="24"/>
        <end position="41"/>
    </location>
</feature>
<accession>A0ABY3C6A2</accession>
<dbReference type="EMBL" id="RYFG02000115">
    <property type="protein sequence ID" value="TRW90818.1"/>
    <property type="molecule type" value="Genomic_DNA"/>
</dbReference>